<keyword evidence="6" id="KW-0732">Signal</keyword>
<dbReference type="InterPro" id="IPR012341">
    <property type="entry name" value="6hp_glycosidase-like_sf"/>
</dbReference>
<dbReference type="Gene3D" id="2.60.420.10">
    <property type="entry name" value="Maltose phosphorylase, domain 3"/>
    <property type="match status" value="1"/>
</dbReference>
<dbReference type="EMBL" id="ML996700">
    <property type="protein sequence ID" value="KAF2398421.1"/>
    <property type="molecule type" value="Genomic_DNA"/>
</dbReference>
<name>A0A6G1HR87_9PEZI</name>
<sequence>MWLLLFLSLASLVVPGRLYPTSFDNVTWDEDNWRLETTFLDQGHYQSRMSLGNGYLGINVAAVGPFFEVDSPVAGDVISGWPLFNRRQSFATVAGFFDSQERTNGTNYDWLYQYGGESVISGVPHWAGLVVQHEKKYLSAGVDEKQISNFRSTLDVRKGLFTWEYTWTPNNVSFDIVYSAFVHKLNVNQAAVQLSITPSEDANFTVIDVLEGDCAVRTDFINKSFVADSPTIWSAVRPVGISNVTAYIYSTLAGDSTVNLASRAHVLGAPFMGANDSSIAQAVTVNGVKNRTSVITKYIGGASTDAYPDPQSTAKSASLDGAATGYDTLLTSHIGEWNAIMPRDSVDSYALPDGSLPGDLDIVELHITSVTNTFYLLENTIGANAIAAAGNNSQLNVHSISVCGLGSDCYAGLIFWDAEVWMAPGLVVSHPDAAQQIARYRADKLPQAKENVKMAFESSQNATGKFSEGGAVYPWTSGRFGNCTGTGPCFDYEYHLNGDIGLQLYNYLVATGDAEYFKKELWPVYDAIAWFYGELLTKNGTDGKYVLTNATDPDEYANNIDNPGFTLPLIQTHLDAANNLRARFGAPLNKTWVDISKDITIPVNTDADIILEYSGMNGSISVKQADVVLIDDFLDFNSPYSLNDLNYYAAKQSSNGPGMTYGVFSIVANEISPSGCSAYTYHLYATQPYARAPWFQYSEQLVDDYTANGGTHPAYPFLTGMGGAHRVAIFGYLGLRLKLDSLNVDPNLPPHVQYLTYRTFYWQGHPVKAYSNQTHTVLSRPANVAPLAVANASLADAPIPVTIGINGTTVHPLSPGGELVLRNRQLGHVLTAPGNILQCHPGVSPQPYVPGQIPHAAIDGAISTKWQPRDNGTAWVQVDLRDQAPREIKRVVFDWAQNPALKWKVEVANASGAWDGDFTRSGVKLVAEGRGEVSSPWDDARKAEVVPYTSNTTSVEVGGAWSGWWARLTVEGSWLGGEGATVAEWVLVGA</sequence>
<dbReference type="Proteomes" id="UP000799640">
    <property type="component" value="Unassembled WGS sequence"/>
</dbReference>
<dbReference type="PANTHER" id="PTHR11051">
    <property type="entry name" value="GLYCOSYL HYDROLASE-RELATED"/>
    <property type="match status" value="1"/>
</dbReference>
<feature type="domain" description="Glycoside hydrolase family 65 central catalytic" evidence="7">
    <location>
        <begin position="389"/>
        <end position="612"/>
    </location>
</feature>
<dbReference type="EC" id="3.2.1.28" evidence="3"/>
<evidence type="ECO:0000256" key="2">
    <source>
        <dbReference type="ARBA" id="ARBA00006768"/>
    </source>
</evidence>
<dbReference type="PANTHER" id="PTHR11051:SF8">
    <property type="entry name" value="PROTEIN-GLUCOSYLGALACTOSYLHYDROXYLYSINE GLUCOSIDASE"/>
    <property type="match status" value="1"/>
</dbReference>
<dbReference type="OrthoDB" id="200349at2759"/>
<dbReference type="InterPro" id="IPR011013">
    <property type="entry name" value="Gal_mutarotase_sf_dom"/>
</dbReference>
<evidence type="ECO:0000313" key="9">
    <source>
        <dbReference type="EMBL" id="KAF2398421.1"/>
    </source>
</evidence>
<feature type="domain" description="Glycoside hydrolase family 65 N-terminal" evidence="8">
    <location>
        <begin position="41"/>
        <end position="304"/>
    </location>
</feature>
<gene>
    <name evidence="9" type="ORF">EJ06DRAFT_480350</name>
</gene>
<protein>
    <recommendedName>
        <fullName evidence="3">alpha,alpha-trehalase</fullName>
        <ecNumber evidence="3">3.2.1.28</ecNumber>
    </recommendedName>
</protein>
<dbReference type="GO" id="GO:0030246">
    <property type="term" value="F:carbohydrate binding"/>
    <property type="evidence" value="ECO:0007669"/>
    <property type="project" value="InterPro"/>
</dbReference>
<evidence type="ECO:0000256" key="3">
    <source>
        <dbReference type="ARBA" id="ARBA00012757"/>
    </source>
</evidence>
<evidence type="ECO:0000259" key="8">
    <source>
        <dbReference type="Pfam" id="PF03636"/>
    </source>
</evidence>
<dbReference type="Gene3D" id="1.50.10.10">
    <property type="match status" value="1"/>
</dbReference>
<evidence type="ECO:0000313" key="10">
    <source>
        <dbReference type="Proteomes" id="UP000799640"/>
    </source>
</evidence>
<dbReference type="Pfam" id="PF03632">
    <property type="entry name" value="Glyco_hydro_65m"/>
    <property type="match status" value="1"/>
</dbReference>
<proteinExistence type="inferred from homology"/>
<comment type="catalytic activity">
    <reaction evidence="1">
        <text>alpha,alpha-trehalose + H2O = alpha-D-glucose + beta-D-glucose</text>
        <dbReference type="Rhea" id="RHEA:32675"/>
        <dbReference type="ChEBI" id="CHEBI:15377"/>
        <dbReference type="ChEBI" id="CHEBI:15903"/>
        <dbReference type="ChEBI" id="CHEBI:16551"/>
        <dbReference type="ChEBI" id="CHEBI:17925"/>
        <dbReference type="EC" id="3.2.1.28"/>
    </reaction>
</comment>
<dbReference type="Pfam" id="PF03636">
    <property type="entry name" value="Glyco_hydro_65N"/>
    <property type="match status" value="1"/>
</dbReference>
<keyword evidence="5" id="KW-0325">Glycoprotein</keyword>
<keyword evidence="10" id="KW-1185">Reference proteome</keyword>
<dbReference type="GO" id="GO:0004555">
    <property type="term" value="F:alpha,alpha-trehalase activity"/>
    <property type="evidence" value="ECO:0007669"/>
    <property type="project" value="UniProtKB-EC"/>
</dbReference>
<dbReference type="AlphaFoldDB" id="A0A6G1HR87"/>
<dbReference type="GO" id="GO:0009277">
    <property type="term" value="C:fungal-type cell wall"/>
    <property type="evidence" value="ECO:0007669"/>
    <property type="project" value="TreeGrafter"/>
</dbReference>
<comment type="similarity">
    <text evidence="2">Belongs to the glycosyl hydrolase 65 family.</text>
</comment>
<evidence type="ECO:0000256" key="1">
    <source>
        <dbReference type="ARBA" id="ARBA00001576"/>
    </source>
</evidence>
<dbReference type="SUPFAM" id="SSF48208">
    <property type="entry name" value="Six-hairpin glycosidases"/>
    <property type="match status" value="1"/>
</dbReference>
<dbReference type="SUPFAM" id="SSF74650">
    <property type="entry name" value="Galactose mutarotase-like"/>
    <property type="match status" value="1"/>
</dbReference>
<dbReference type="FunFam" id="1.50.10.10:FF:000032">
    <property type="entry name" value="Vacuolar acid trehalase"/>
    <property type="match status" value="1"/>
</dbReference>
<feature type="chain" id="PRO_5026044871" description="alpha,alpha-trehalase" evidence="6">
    <location>
        <begin position="19"/>
        <end position="990"/>
    </location>
</feature>
<evidence type="ECO:0000256" key="4">
    <source>
        <dbReference type="ARBA" id="ARBA00022801"/>
    </source>
</evidence>
<accession>A0A6G1HR87</accession>
<dbReference type="InterPro" id="IPR005196">
    <property type="entry name" value="Glyco_hydro_65_N"/>
</dbReference>
<feature type="signal peptide" evidence="6">
    <location>
        <begin position="1"/>
        <end position="18"/>
    </location>
</feature>
<organism evidence="9 10">
    <name type="scientific">Trichodelitschia bisporula</name>
    <dbReference type="NCBI Taxonomy" id="703511"/>
    <lineage>
        <taxon>Eukaryota</taxon>
        <taxon>Fungi</taxon>
        <taxon>Dikarya</taxon>
        <taxon>Ascomycota</taxon>
        <taxon>Pezizomycotina</taxon>
        <taxon>Dothideomycetes</taxon>
        <taxon>Dothideomycetes incertae sedis</taxon>
        <taxon>Phaeotrichales</taxon>
        <taxon>Phaeotrichaceae</taxon>
        <taxon>Trichodelitschia</taxon>
    </lineage>
</organism>
<dbReference type="InterPro" id="IPR037018">
    <property type="entry name" value="GH65_N"/>
</dbReference>
<dbReference type="SUPFAM" id="SSF49785">
    <property type="entry name" value="Galactose-binding domain-like"/>
    <property type="match status" value="1"/>
</dbReference>
<keyword evidence="4" id="KW-0378">Hydrolase</keyword>
<dbReference type="Gene3D" id="2.70.98.40">
    <property type="entry name" value="Glycoside hydrolase, family 65, N-terminal domain"/>
    <property type="match status" value="1"/>
</dbReference>
<evidence type="ECO:0000256" key="6">
    <source>
        <dbReference type="SAM" id="SignalP"/>
    </source>
</evidence>
<dbReference type="InterPro" id="IPR008979">
    <property type="entry name" value="Galactose-bd-like_sf"/>
</dbReference>
<dbReference type="GO" id="GO:0005993">
    <property type="term" value="P:trehalose catabolic process"/>
    <property type="evidence" value="ECO:0007669"/>
    <property type="project" value="TreeGrafter"/>
</dbReference>
<dbReference type="Gene3D" id="2.60.120.260">
    <property type="entry name" value="Galactose-binding domain-like"/>
    <property type="match status" value="1"/>
</dbReference>
<reference evidence="9" key="1">
    <citation type="journal article" date="2020" name="Stud. Mycol.">
        <title>101 Dothideomycetes genomes: a test case for predicting lifestyles and emergence of pathogens.</title>
        <authorList>
            <person name="Haridas S."/>
            <person name="Albert R."/>
            <person name="Binder M."/>
            <person name="Bloem J."/>
            <person name="Labutti K."/>
            <person name="Salamov A."/>
            <person name="Andreopoulos B."/>
            <person name="Baker S."/>
            <person name="Barry K."/>
            <person name="Bills G."/>
            <person name="Bluhm B."/>
            <person name="Cannon C."/>
            <person name="Castanera R."/>
            <person name="Culley D."/>
            <person name="Daum C."/>
            <person name="Ezra D."/>
            <person name="Gonzalez J."/>
            <person name="Henrissat B."/>
            <person name="Kuo A."/>
            <person name="Liang C."/>
            <person name="Lipzen A."/>
            <person name="Lutzoni F."/>
            <person name="Magnuson J."/>
            <person name="Mondo S."/>
            <person name="Nolan M."/>
            <person name="Ohm R."/>
            <person name="Pangilinan J."/>
            <person name="Park H.-J."/>
            <person name="Ramirez L."/>
            <person name="Alfaro M."/>
            <person name="Sun H."/>
            <person name="Tritt A."/>
            <person name="Yoshinaga Y."/>
            <person name="Zwiers L.-H."/>
            <person name="Turgeon B."/>
            <person name="Goodwin S."/>
            <person name="Spatafora J."/>
            <person name="Crous P."/>
            <person name="Grigoriev I."/>
        </authorList>
    </citation>
    <scope>NUCLEOTIDE SEQUENCE</scope>
    <source>
        <strain evidence="9">CBS 262.69</strain>
    </source>
</reference>
<evidence type="ECO:0000256" key="5">
    <source>
        <dbReference type="ARBA" id="ARBA00023180"/>
    </source>
</evidence>
<dbReference type="InterPro" id="IPR008928">
    <property type="entry name" value="6-hairpin_glycosidase_sf"/>
</dbReference>
<dbReference type="InterPro" id="IPR005195">
    <property type="entry name" value="Glyco_hydro_65_M"/>
</dbReference>
<evidence type="ECO:0000259" key="7">
    <source>
        <dbReference type="Pfam" id="PF03632"/>
    </source>
</evidence>